<dbReference type="PANTHER" id="PTHR16214">
    <property type="entry name" value="TRANSMEMBRANE PROTEIN 260"/>
    <property type="match status" value="1"/>
</dbReference>
<feature type="transmembrane region" description="Helical" evidence="1">
    <location>
        <begin position="533"/>
        <end position="551"/>
    </location>
</feature>
<dbReference type="EMBL" id="BLAX01000001">
    <property type="protein sequence ID" value="GET32522.1"/>
    <property type="molecule type" value="Genomic_DNA"/>
</dbReference>
<evidence type="ECO:0000256" key="1">
    <source>
        <dbReference type="SAM" id="Phobius"/>
    </source>
</evidence>
<evidence type="ECO:0000313" key="2">
    <source>
        <dbReference type="EMBL" id="GET32522.1"/>
    </source>
</evidence>
<dbReference type="InterPro" id="IPR052724">
    <property type="entry name" value="GT117_domain-containing"/>
</dbReference>
<dbReference type="InterPro" id="IPR021280">
    <property type="entry name" value="TMEM260-like"/>
</dbReference>
<dbReference type="OrthoDB" id="9807602at2"/>
<keyword evidence="1" id="KW-1133">Transmembrane helix</keyword>
<comment type="caution">
    <text evidence="2">The sequence shown here is derived from an EMBL/GenBank/DDBJ whole genome shotgun (WGS) entry which is preliminary data.</text>
</comment>
<proteinExistence type="predicted"/>
<feature type="transmembrane region" description="Helical" evidence="1">
    <location>
        <begin position="6"/>
        <end position="25"/>
    </location>
</feature>
<gene>
    <name evidence="2" type="ORF">PbJCM13498_13850</name>
</gene>
<organism evidence="2 3">
    <name type="scientific">Prolixibacter bellariivorans</name>
    <dbReference type="NCBI Taxonomy" id="314319"/>
    <lineage>
        <taxon>Bacteria</taxon>
        <taxon>Pseudomonadati</taxon>
        <taxon>Bacteroidota</taxon>
        <taxon>Bacteroidia</taxon>
        <taxon>Marinilabiliales</taxon>
        <taxon>Prolixibacteraceae</taxon>
        <taxon>Prolixibacter</taxon>
    </lineage>
</organism>
<feature type="transmembrane region" description="Helical" evidence="1">
    <location>
        <begin position="74"/>
        <end position="95"/>
    </location>
</feature>
<dbReference type="Pfam" id="PF11028">
    <property type="entry name" value="TMEM260-like"/>
    <property type="match status" value="1"/>
</dbReference>
<feature type="transmembrane region" description="Helical" evidence="1">
    <location>
        <begin position="505"/>
        <end position="521"/>
    </location>
</feature>
<reference evidence="2 3" key="1">
    <citation type="submission" date="2019-10" db="EMBL/GenBank/DDBJ databases">
        <title>Prolixibacter strains distinguished by the presence of nitrate reductase genes were adept at nitrate-dependent anaerobic corrosion of metallic iron and carbon steel.</title>
        <authorList>
            <person name="Iino T."/>
            <person name="Shono N."/>
            <person name="Ito K."/>
            <person name="Nakamura R."/>
            <person name="Sueoka K."/>
            <person name="Harayama S."/>
            <person name="Ohkuma M."/>
        </authorList>
    </citation>
    <scope>NUCLEOTIDE SEQUENCE [LARGE SCALE GENOMIC DNA]</scope>
    <source>
        <strain evidence="2 3">JCM 13498</strain>
    </source>
</reference>
<sequence>MKKYNLYNNITGWLVFIVAATTYLLTMEPTASYWDCPEFITTAYRMEIGHPPGAPFFMLIQRFFSLFASSPSHVAIMMNAWSALASGLTILFLFWTISHLARKIILKNDEEPTTAQLISIIGASVVGALAYTFSDTFWFSAVEAEVYATSSLFTALVFWAILKWENEADSPGATRWLIFIAYMIGLSIGVHLLNLLAIPAIVFVYYFRKYKVTKPGLAIAFTVAIVLLAFIMYGVIPGVVTVASWFELLFVNSFGAPYNTGVIVYAVLLISAVIWGLRYTIKKKKILANTILLAFTVIVIGYSSYAIVVIRSSANPPMDQNNPDNVFGLLGYLNRDQYGDRPLIYGQYYDAPIDRQDPYTQGKPHYVEDHGKYIISNYKQHANYDSRFETFFPRMYSSDPQHISDYKSWVHITGTKIRTTDQNGNPKIIVKPTFADNLAFFFRYQVGWMYWRYFMWNFSGRQNDIQGHGDILRGNWITGIKFLDAARLGNQDNIPKVYANNKGRNTYFMLPFLLGLLGIFFQITSGKRGKRDFWVVFLLFFMTGIAITIYLNQTPHQPRERDYAFAGSFYAFAIWIGLGVLGLVDILKKFTPPVLGSILATVISLFAVPVLMASQNWDDHDRSNRYTARDFGADYLESCAPNAILFTNGDNDTFPLWYAQEVEGIRTDVRVCNLSYLQTDWYVDQMRQKAYKSDPLPINFTHDQYLEGTRDIIYVINQLKRPVNLKEAMDFVRSDDPRTKLRQADNSSYIPTNDLFYPVDSADVMKNHVITPVQAKNMVKQLNIKLKGHYITKDELMILDMIANNAWKRPMYFAITVGSDKYLGLQNHFMSEGFAYRVVPINFKSENGQIGGVDADTMYNNMMHKFKWGNMNDPNVYLDENNTRMAMNVRNNFVRLADALLAKGRKDSAITVLDKCAEIVPNSKVEYNYFNLLMAEDYFKAGANDKAKAVMNTMLSNYEDELNYFFSLQPKFQKTIQDDIQRPLFIIREMARTADKYGEKDLAKTLSDKFTSYVQVYSSTN</sequence>
<feature type="transmembrane region" description="Helical" evidence="1">
    <location>
        <begin position="594"/>
        <end position="613"/>
    </location>
</feature>
<dbReference type="PANTHER" id="PTHR16214:SF3">
    <property type="entry name" value="TRANSMEMBRANE PROTEIN 260"/>
    <property type="match status" value="1"/>
</dbReference>
<keyword evidence="1" id="KW-0472">Membrane</keyword>
<dbReference type="RefSeq" id="WP_025865127.1">
    <property type="nucleotide sequence ID" value="NZ_BLAX01000001.1"/>
</dbReference>
<evidence type="ECO:0000313" key="3">
    <source>
        <dbReference type="Proteomes" id="UP000391834"/>
    </source>
</evidence>
<feature type="transmembrane region" description="Helical" evidence="1">
    <location>
        <begin position="286"/>
        <end position="308"/>
    </location>
</feature>
<dbReference type="Proteomes" id="UP000391834">
    <property type="component" value="Unassembled WGS sequence"/>
</dbReference>
<name>A0A5M4AXB9_9BACT</name>
<feature type="transmembrane region" description="Helical" evidence="1">
    <location>
        <begin position="258"/>
        <end position="277"/>
    </location>
</feature>
<protein>
    <submittedName>
        <fullName evidence="2">Membrane protein</fullName>
    </submittedName>
</protein>
<feature type="transmembrane region" description="Helical" evidence="1">
    <location>
        <begin position="115"/>
        <end position="134"/>
    </location>
</feature>
<accession>A0A5M4AXB9</accession>
<keyword evidence="3" id="KW-1185">Reference proteome</keyword>
<feature type="transmembrane region" description="Helical" evidence="1">
    <location>
        <begin position="563"/>
        <end position="587"/>
    </location>
</feature>
<keyword evidence="1" id="KW-0812">Transmembrane</keyword>
<dbReference type="AlphaFoldDB" id="A0A5M4AXB9"/>
<feature type="transmembrane region" description="Helical" evidence="1">
    <location>
        <begin position="219"/>
        <end position="246"/>
    </location>
</feature>
<feature type="transmembrane region" description="Helical" evidence="1">
    <location>
        <begin position="176"/>
        <end position="207"/>
    </location>
</feature>